<keyword evidence="1" id="KW-0472">Membrane</keyword>
<gene>
    <name evidence="2" type="ORF">SAMN03080614_100380</name>
</gene>
<dbReference type="Pfam" id="PF07784">
    <property type="entry name" value="DUF1622"/>
    <property type="match status" value="1"/>
</dbReference>
<dbReference type="PANTHER" id="PTHR38468">
    <property type="entry name" value="SLL0939 PROTEIN"/>
    <property type="match status" value="1"/>
</dbReference>
<protein>
    <submittedName>
        <fullName evidence="2">Uncharacterized membrane protein</fullName>
    </submittedName>
</protein>
<keyword evidence="1" id="KW-1133">Transmembrane helix</keyword>
<accession>A0A1H9YJT8</accession>
<keyword evidence="1" id="KW-0812">Transmembrane</keyword>
<dbReference type="STRING" id="1120990.SAMN03080614_100380"/>
<dbReference type="OrthoDB" id="1654752at2"/>
<evidence type="ECO:0000256" key="1">
    <source>
        <dbReference type="SAM" id="Phobius"/>
    </source>
</evidence>
<dbReference type="AlphaFoldDB" id="A0A1H9YJT8"/>
<proteinExistence type="predicted"/>
<dbReference type="RefSeq" id="WP_091348537.1">
    <property type="nucleotide sequence ID" value="NZ_FOIF01000003.1"/>
</dbReference>
<feature type="transmembrane region" description="Helical" evidence="1">
    <location>
        <begin position="61"/>
        <end position="80"/>
    </location>
</feature>
<dbReference type="PANTHER" id="PTHR38468:SF1">
    <property type="entry name" value="SLL0939 PROTEIN"/>
    <property type="match status" value="1"/>
</dbReference>
<evidence type="ECO:0000313" key="2">
    <source>
        <dbReference type="EMBL" id="SES69311.1"/>
    </source>
</evidence>
<feature type="transmembrane region" description="Helical" evidence="1">
    <location>
        <begin position="86"/>
        <end position="105"/>
    </location>
</feature>
<dbReference type="InterPro" id="IPR012427">
    <property type="entry name" value="DUF1622"/>
</dbReference>
<keyword evidence="3" id="KW-1185">Reference proteome</keyword>
<dbReference type="EMBL" id="FOIF01000003">
    <property type="protein sequence ID" value="SES69311.1"/>
    <property type="molecule type" value="Genomic_DNA"/>
</dbReference>
<reference evidence="3" key="1">
    <citation type="submission" date="2016-10" db="EMBL/GenBank/DDBJ databases">
        <authorList>
            <person name="Varghese N."/>
            <person name="Submissions S."/>
        </authorList>
    </citation>
    <scope>NUCLEOTIDE SEQUENCE [LARGE SCALE GENOMIC DNA]</scope>
    <source>
        <strain evidence="3">DSM 13577</strain>
    </source>
</reference>
<sequence length="138" mass="15698">MHALYEVLHHLVLELTMLLILLLELLGAGVIIYVGLVALIKFFTLKFCQSSTEIRIRFGRGIAMGLQFYLAAEILRLITIREYKDLAIVGAIIILHVIVSVLVSWEVHHSIKMIKEEEELDEKSGLLPKLNKSKQCDM</sequence>
<feature type="transmembrane region" description="Helical" evidence="1">
    <location>
        <begin position="15"/>
        <end position="40"/>
    </location>
</feature>
<name>A0A1H9YJT8_9FIRM</name>
<organism evidence="2 3">
    <name type="scientific">Anaerobranca gottschalkii DSM 13577</name>
    <dbReference type="NCBI Taxonomy" id="1120990"/>
    <lineage>
        <taxon>Bacteria</taxon>
        <taxon>Bacillati</taxon>
        <taxon>Bacillota</taxon>
        <taxon>Clostridia</taxon>
        <taxon>Eubacteriales</taxon>
        <taxon>Proteinivoracaceae</taxon>
        <taxon>Anaerobranca</taxon>
    </lineage>
</organism>
<dbReference type="Proteomes" id="UP000243819">
    <property type="component" value="Unassembled WGS sequence"/>
</dbReference>
<evidence type="ECO:0000313" key="3">
    <source>
        <dbReference type="Proteomes" id="UP000243819"/>
    </source>
</evidence>